<evidence type="ECO:0000256" key="1">
    <source>
        <dbReference type="ARBA" id="ARBA00007596"/>
    </source>
</evidence>
<reference evidence="7 8" key="1">
    <citation type="submission" date="2017-12" db="EMBL/GenBank/DDBJ databases">
        <title>Complete genome sequence of Herbivorax saccincola GGR1, a novel Cellulosome-producing hydrolytic bacterium in a thermophilic biogas plant, established by Illumina and Nanopore MinION sequencing.</title>
        <authorList>
            <person name="Pechtl A."/>
            <person name="Ruckert C."/>
            <person name="Koeck D.E."/>
            <person name="Maus I."/>
            <person name="Winkler A."/>
            <person name="Kalinowski J."/>
            <person name="Puhler A."/>
            <person name="Schwarz W.W."/>
            <person name="Zverlov V.V."/>
            <person name="Schluter A."/>
            <person name="Liebl W."/>
        </authorList>
    </citation>
    <scope>NUCLEOTIDE SEQUENCE [LARGE SCALE GENOMIC DNA]</scope>
    <source>
        <strain evidence="8">SR1</strain>
    </source>
</reference>
<sequence>MTFKSIRDKLFVVSGSTSFFFWLKILIGIYINLAIDRFVGGVEDMRVKITLACGECKRRNYNTMKNRKNDPDRLEMRKYCKFCRKHTSHKETR</sequence>
<gene>
    <name evidence="5 7" type="primary">rpmG</name>
    <name evidence="7" type="ORF">HVS_13215</name>
</gene>
<protein>
    <recommendedName>
        <fullName evidence="4 5">Large ribosomal subunit protein bL33</fullName>
    </recommendedName>
</protein>
<organism evidence="7 8">
    <name type="scientific">Acetivibrio saccincola</name>
    <dbReference type="NCBI Taxonomy" id="1677857"/>
    <lineage>
        <taxon>Bacteria</taxon>
        <taxon>Bacillati</taxon>
        <taxon>Bacillota</taxon>
        <taxon>Clostridia</taxon>
        <taxon>Eubacteriales</taxon>
        <taxon>Oscillospiraceae</taxon>
        <taxon>Acetivibrio</taxon>
    </lineage>
</organism>
<dbReference type="GO" id="GO:0005840">
    <property type="term" value="C:ribosome"/>
    <property type="evidence" value="ECO:0007669"/>
    <property type="project" value="UniProtKB-KW"/>
</dbReference>
<dbReference type="InterPro" id="IPR018264">
    <property type="entry name" value="Ribosomal_bL33_CS"/>
</dbReference>
<dbReference type="GO" id="GO:0006412">
    <property type="term" value="P:translation"/>
    <property type="evidence" value="ECO:0007669"/>
    <property type="project" value="UniProtKB-UniRule"/>
</dbReference>
<evidence type="ECO:0000256" key="4">
    <source>
        <dbReference type="ARBA" id="ARBA00035176"/>
    </source>
</evidence>
<accession>A0A2K9ESI8</accession>
<dbReference type="NCBIfam" id="NF001860">
    <property type="entry name" value="PRK00595.1"/>
    <property type="match status" value="1"/>
</dbReference>
<evidence type="ECO:0000256" key="2">
    <source>
        <dbReference type="ARBA" id="ARBA00022980"/>
    </source>
</evidence>
<dbReference type="HAMAP" id="MF_00294">
    <property type="entry name" value="Ribosomal_bL33"/>
    <property type="match status" value="1"/>
</dbReference>
<dbReference type="PANTHER" id="PTHR43168:SF2">
    <property type="entry name" value="LARGE RIBOSOMAL SUBUNIT PROTEIN BL33C"/>
    <property type="match status" value="1"/>
</dbReference>
<feature type="transmembrane region" description="Helical" evidence="6">
    <location>
        <begin position="20"/>
        <end position="39"/>
    </location>
</feature>
<dbReference type="GO" id="GO:1990904">
    <property type="term" value="C:ribonucleoprotein complex"/>
    <property type="evidence" value="ECO:0007669"/>
    <property type="project" value="UniProtKB-KW"/>
</dbReference>
<evidence type="ECO:0000313" key="8">
    <source>
        <dbReference type="Proteomes" id="UP000233534"/>
    </source>
</evidence>
<dbReference type="InterPro" id="IPR011332">
    <property type="entry name" value="Ribosomal_zn-bd"/>
</dbReference>
<evidence type="ECO:0000313" key="7">
    <source>
        <dbReference type="EMBL" id="AUG58510.1"/>
    </source>
</evidence>
<dbReference type="InterPro" id="IPR038584">
    <property type="entry name" value="Ribosomal_bL33_sf"/>
</dbReference>
<evidence type="ECO:0000256" key="5">
    <source>
        <dbReference type="HAMAP-Rule" id="MF_00294"/>
    </source>
</evidence>
<dbReference type="Proteomes" id="UP000233534">
    <property type="component" value="Chromosome"/>
</dbReference>
<dbReference type="GO" id="GO:0003735">
    <property type="term" value="F:structural constituent of ribosome"/>
    <property type="evidence" value="ECO:0007669"/>
    <property type="project" value="InterPro"/>
</dbReference>
<dbReference type="NCBIfam" id="NF001764">
    <property type="entry name" value="PRK00504.1"/>
    <property type="match status" value="1"/>
</dbReference>
<keyword evidence="2 5" id="KW-0689">Ribosomal protein</keyword>
<dbReference type="InterPro" id="IPR001705">
    <property type="entry name" value="Ribosomal_bL33"/>
</dbReference>
<dbReference type="PANTHER" id="PTHR43168">
    <property type="entry name" value="50S RIBOSOMAL PROTEIN L33, CHLOROPLASTIC"/>
    <property type="match status" value="1"/>
</dbReference>
<dbReference type="KEGG" id="hsc:HVS_13215"/>
<keyword evidence="8" id="KW-1185">Reference proteome</keyword>
<dbReference type="EMBL" id="CP025197">
    <property type="protein sequence ID" value="AUG58510.1"/>
    <property type="molecule type" value="Genomic_DNA"/>
</dbReference>
<dbReference type="Pfam" id="PF00471">
    <property type="entry name" value="Ribosomal_L33"/>
    <property type="match status" value="1"/>
</dbReference>
<keyword evidence="6" id="KW-0812">Transmembrane</keyword>
<name>A0A2K9ESI8_9FIRM</name>
<keyword evidence="3 5" id="KW-0687">Ribonucleoprotein</keyword>
<evidence type="ECO:0000256" key="3">
    <source>
        <dbReference type="ARBA" id="ARBA00023274"/>
    </source>
</evidence>
<comment type="similarity">
    <text evidence="1 5">Belongs to the bacterial ribosomal protein bL33 family.</text>
</comment>
<evidence type="ECO:0000256" key="6">
    <source>
        <dbReference type="SAM" id="Phobius"/>
    </source>
</evidence>
<keyword evidence="6" id="KW-1133">Transmembrane helix</keyword>
<dbReference type="AlphaFoldDB" id="A0A2K9ESI8"/>
<proteinExistence type="inferred from homology"/>
<keyword evidence="6" id="KW-0472">Membrane</keyword>
<dbReference type="GO" id="GO:0005737">
    <property type="term" value="C:cytoplasm"/>
    <property type="evidence" value="ECO:0007669"/>
    <property type="project" value="UniProtKB-ARBA"/>
</dbReference>
<dbReference type="Gene3D" id="2.20.28.120">
    <property type="entry name" value="Ribosomal protein L33"/>
    <property type="match status" value="1"/>
</dbReference>
<dbReference type="SUPFAM" id="SSF57829">
    <property type="entry name" value="Zn-binding ribosomal proteins"/>
    <property type="match status" value="1"/>
</dbReference>
<dbReference type="NCBIfam" id="TIGR01023">
    <property type="entry name" value="rpmG_bact"/>
    <property type="match status" value="1"/>
</dbReference>
<dbReference type="PROSITE" id="PS00582">
    <property type="entry name" value="RIBOSOMAL_L33"/>
    <property type="match status" value="1"/>
</dbReference>